<name>A0A076G8K0_BPMCO</name>
<dbReference type="Proteomes" id="UP000028668">
    <property type="component" value="Segment"/>
</dbReference>
<accession>A0A076G8K0</accession>
<organism evidence="1 2">
    <name type="scientific">Mycobacterium phage YungJamal</name>
    <dbReference type="NCBI Taxonomy" id="1505226"/>
    <lineage>
        <taxon>Viruses</taxon>
        <taxon>Duplodnaviria</taxon>
        <taxon>Heunggongvirae</taxon>
        <taxon>Uroviricota</taxon>
        <taxon>Caudoviricetes</taxon>
        <taxon>Corndogvirus</taxon>
        <taxon>Mycobacterium phage Corndog</taxon>
    </lineage>
</organism>
<proteinExistence type="predicted"/>
<evidence type="ECO:0000313" key="1">
    <source>
        <dbReference type="EMBL" id="AII28284.1"/>
    </source>
</evidence>
<protein>
    <submittedName>
        <fullName evidence="1">Uncharacterized protein</fullName>
    </submittedName>
</protein>
<dbReference type="EMBL" id="KJ829260">
    <property type="protein sequence ID" value="AII28284.1"/>
    <property type="molecule type" value="Genomic_DNA"/>
</dbReference>
<reference evidence="1" key="1">
    <citation type="submission" date="2014-05" db="EMBL/GenBank/DDBJ databases">
        <authorList>
            <person name="Pacey E."/>
            <person name="Bowman C.A."/>
            <person name="Russell D.A."/>
            <person name="Pope W.H."/>
            <person name="Jacobs-Sera D."/>
            <person name="Hendrix R.W."/>
            <person name="Hatfull G.F."/>
        </authorList>
    </citation>
    <scope>NUCLEOTIDE SEQUENCE [LARGE SCALE GENOMIC DNA]</scope>
</reference>
<sequence length="45" mass="4905">MAITVEVKPDFSAFRGATVEEVVAAVGVDEATAEKLLEHFILFPR</sequence>
<evidence type="ECO:0000313" key="2">
    <source>
        <dbReference type="Proteomes" id="UP000028668"/>
    </source>
</evidence>
<gene>
    <name evidence="1" type="primary">45</name>
    <name evidence="1" type="ORF">PBI_YUNGJAMAL_45</name>
</gene>